<feature type="compositionally biased region" description="Basic residues" evidence="1">
    <location>
        <begin position="878"/>
        <end position="888"/>
    </location>
</feature>
<dbReference type="PANTHER" id="PTHR31987">
    <property type="entry name" value="GLUTAMINASE A-RELATED"/>
    <property type="match status" value="1"/>
</dbReference>
<dbReference type="AlphaFoldDB" id="A0A316Z251"/>
<evidence type="ECO:0000256" key="1">
    <source>
        <dbReference type="SAM" id="MobiDB-lite"/>
    </source>
</evidence>
<dbReference type="InterPro" id="IPR033433">
    <property type="entry name" value="GtaA_N"/>
</dbReference>
<keyword evidence="6" id="KW-1185">Reference proteome</keyword>
<feature type="signal peptide" evidence="2">
    <location>
        <begin position="1"/>
        <end position="17"/>
    </location>
</feature>
<evidence type="ECO:0000259" key="3">
    <source>
        <dbReference type="Pfam" id="PF16335"/>
    </source>
</evidence>
<feature type="chain" id="PRO_5016443786" evidence="2">
    <location>
        <begin position="18"/>
        <end position="888"/>
    </location>
</feature>
<reference evidence="5 6" key="1">
    <citation type="journal article" date="2018" name="Mol. Biol. Evol.">
        <title>Broad Genomic Sampling Reveals a Smut Pathogenic Ancestry of the Fungal Clade Ustilaginomycotina.</title>
        <authorList>
            <person name="Kijpornyongpan T."/>
            <person name="Mondo S.J."/>
            <person name="Barry K."/>
            <person name="Sandor L."/>
            <person name="Lee J."/>
            <person name="Lipzen A."/>
            <person name="Pangilinan J."/>
            <person name="LaButti K."/>
            <person name="Hainaut M."/>
            <person name="Henrissat B."/>
            <person name="Grigoriev I.V."/>
            <person name="Spatafora J.W."/>
            <person name="Aime M.C."/>
        </authorList>
    </citation>
    <scope>NUCLEOTIDE SEQUENCE [LARGE SCALE GENOMIC DNA]</scope>
    <source>
        <strain evidence="5 6">MCA 4186</strain>
    </source>
</reference>
<organism evidence="5 6">
    <name type="scientific">Tilletiopsis washingtonensis</name>
    <dbReference type="NCBI Taxonomy" id="58919"/>
    <lineage>
        <taxon>Eukaryota</taxon>
        <taxon>Fungi</taxon>
        <taxon>Dikarya</taxon>
        <taxon>Basidiomycota</taxon>
        <taxon>Ustilaginomycotina</taxon>
        <taxon>Exobasidiomycetes</taxon>
        <taxon>Entylomatales</taxon>
        <taxon>Entylomatales incertae sedis</taxon>
        <taxon>Tilletiopsis</taxon>
    </lineage>
</organism>
<evidence type="ECO:0000313" key="6">
    <source>
        <dbReference type="Proteomes" id="UP000245946"/>
    </source>
</evidence>
<proteinExistence type="predicted"/>
<feature type="region of interest" description="Disordered" evidence="1">
    <location>
        <begin position="768"/>
        <end position="888"/>
    </location>
</feature>
<dbReference type="Pfam" id="PF16335">
    <property type="entry name" value="GtaA_6_Hairpin"/>
    <property type="match status" value="1"/>
</dbReference>
<dbReference type="PANTHER" id="PTHR31987:SF1">
    <property type="entry name" value="GLUTAMINASE A"/>
    <property type="match status" value="1"/>
</dbReference>
<protein>
    <submittedName>
        <fullName evidence="5">DUF1793-domain-containing protein</fullName>
    </submittedName>
</protein>
<name>A0A316Z251_9BASI</name>
<gene>
    <name evidence="5" type="ORF">FA09DRAFT_331933</name>
</gene>
<dbReference type="Pfam" id="PF17168">
    <property type="entry name" value="DUF5127"/>
    <property type="match status" value="1"/>
</dbReference>
<feature type="compositionally biased region" description="Low complexity" evidence="1">
    <location>
        <begin position="833"/>
        <end position="862"/>
    </location>
</feature>
<sequence>MRFLSLLVLAGAARVAAAPGGSQAVLAAQADDLVFGQQKGAASTFSPINPPSIPLAVKSPYLNVWAPSGSLLSASPPNVQGNGGYLAGADPSFWTSGYGADGEHRMAWTGLIQVNNVTYQWMGDAFGKTVAKGSNANQISFEYTATRSIYAFEAGGVLFNATFLTPVNPTDYLRQSIPMSYLHIELDKHTLVGKSVQLYTDIDERWSTGHDYDYQNFPMTVLFDADTNGTSSYFVQRTNPQPYTEFRQRAEWGSVAWAVRQQPGLSSRNNNNVVTQLEFLNRGKLTYDHYPTGGPDNSFAYAIDFDVQGAGHDALFAIGHFRTPLINYIRAGPNGTSYLEDRYGYWMTEFPAYQDAVAFFLNDFDKALDYAVKLDAQIEQDAKDAVGGGDVGDQYAAIVALSVRQAMATIEISVGYNRTSKSYVKNDTLIFLKEISSNGDMSTVDVFFPQFPLLTYLNPDLLRDVMLPIFIYTESGLYPNKWCVHDLGVYPSAFGHNDGMDEAMQVEESGNMILLTAHWAQMVGNKTAKPFLKEHYKILQQWAQFLIEDSLVPAEQLSTDDFAGTLVNQTNLAIKGIEGIAAMGIIADVLNHTKDAAMYRNISSTYIQLFYGYSLSKDGSHTTLNYGSDDSWGTLYNLFGDRLLNLELVAKELYDIQDAWYPRKAERWAVPLDSRHKWAKTDWEMFASATAANGSTRDLFIEKTYDFVSNGRTDSPFVDLMESTTGDTPKPPFDPLVHFLARPVVGGHLMHMAIAKADKANGLSKKHPYAYGPAIKHPKGKKPRKEDEAQAQAIIEASRQGRLGDISTASGYAPGNSAQRRPKPSPPRVPQLNAIDPINNPAAVNAAVQAAAAGPAPQAQQAKQSTGGKRASKYVSRVMRKGRQQAFA</sequence>
<dbReference type="InterPro" id="IPR052743">
    <property type="entry name" value="Glutaminase_GtaA"/>
</dbReference>
<dbReference type="STRING" id="58919.A0A316Z251"/>
<dbReference type="GeneID" id="37270787"/>
<dbReference type="EMBL" id="KZ819303">
    <property type="protein sequence ID" value="PWN95611.1"/>
    <property type="molecule type" value="Genomic_DNA"/>
</dbReference>
<dbReference type="OrthoDB" id="3918848at2759"/>
<dbReference type="RefSeq" id="XP_025595890.1">
    <property type="nucleotide sequence ID" value="XM_025743243.1"/>
</dbReference>
<dbReference type="Proteomes" id="UP000245946">
    <property type="component" value="Unassembled WGS sequence"/>
</dbReference>
<dbReference type="InterPro" id="IPR032514">
    <property type="entry name" value="GtaA_central"/>
</dbReference>
<feature type="domain" description="Glutaminase A central" evidence="3">
    <location>
        <begin position="392"/>
        <end position="751"/>
    </location>
</feature>
<evidence type="ECO:0000259" key="4">
    <source>
        <dbReference type="Pfam" id="PF17168"/>
    </source>
</evidence>
<accession>A0A316Z251</accession>
<evidence type="ECO:0000256" key="2">
    <source>
        <dbReference type="SAM" id="SignalP"/>
    </source>
</evidence>
<evidence type="ECO:0000313" key="5">
    <source>
        <dbReference type="EMBL" id="PWN95611.1"/>
    </source>
</evidence>
<keyword evidence="2" id="KW-0732">Signal</keyword>
<feature type="domain" description="Glutaminase A N-terminal" evidence="4">
    <location>
        <begin position="146"/>
        <end position="381"/>
    </location>
</feature>